<accession>A0ABW0PEJ8</accession>
<gene>
    <name evidence="1" type="ORF">ACFPOU_04945</name>
</gene>
<dbReference type="Proteomes" id="UP001596031">
    <property type="component" value="Unassembled WGS sequence"/>
</dbReference>
<reference evidence="2" key="1">
    <citation type="journal article" date="2019" name="Int. J. Syst. Evol. Microbiol.">
        <title>The Global Catalogue of Microorganisms (GCM) 10K type strain sequencing project: providing services to taxonomists for standard genome sequencing and annotation.</title>
        <authorList>
            <consortium name="The Broad Institute Genomics Platform"/>
            <consortium name="The Broad Institute Genome Sequencing Center for Infectious Disease"/>
            <person name="Wu L."/>
            <person name="Ma J."/>
        </authorList>
    </citation>
    <scope>NUCLEOTIDE SEQUENCE [LARGE SCALE GENOMIC DNA]</scope>
    <source>
        <strain evidence="2">CCUG 38813</strain>
    </source>
</reference>
<name>A0ABW0PEJ8_9BURK</name>
<dbReference type="EMBL" id="JBHSMS010000015">
    <property type="protein sequence ID" value="MFC5510476.1"/>
    <property type="molecule type" value="Genomic_DNA"/>
</dbReference>
<evidence type="ECO:0000313" key="1">
    <source>
        <dbReference type="EMBL" id="MFC5510476.1"/>
    </source>
</evidence>
<evidence type="ECO:0000313" key="2">
    <source>
        <dbReference type="Proteomes" id="UP001596031"/>
    </source>
</evidence>
<proteinExistence type="predicted"/>
<organism evidence="1 2">
    <name type="scientific">Massilia jejuensis</name>
    <dbReference type="NCBI Taxonomy" id="648894"/>
    <lineage>
        <taxon>Bacteria</taxon>
        <taxon>Pseudomonadati</taxon>
        <taxon>Pseudomonadota</taxon>
        <taxon>Betaproteobacteria</taxon>
        <taxon>Burkholderiales</taxon>
        <taxon>Oxalobacteraceae</taxon>
        <taxon>Telluria group</taxon>
        <taxon>Massilia</taxon>
    </lineage>
</organism>
<sequence>MTDPAATHITVRRPEQVRTRLQDNVLAWARDAGNGQLRYIMELGEHERGRASGCVCISCNKPLHSVNAAKVEWRNRPHFRHESGTEPQACKVLSARAALLASLHEGDVIVLPRLRRSIAVWGLSGAPYEGWIDVAPQPVHVGKLRFIDSTTAEVVLADGRRLRVVVSGRARIDDTEAGETLEPQIEICIDDPALAEMSPEELRARLVPAIEKGAWCGHWPDAAGDAAAREEAKRAAGYALDWDEDLTDLPADLRRESLLHREVKAILERANSVLLPGWWLTSVGAIATDKKRTERVQLAGARLERKLGRIIPDVIAQLKTGGELLVEVTVTNTITAERLERIRAVDLATIELDFSHMAGALSRPALRQLVLHEVAGKVWLHHPSVSKMPGAPQGGFLELGSRRRGTTGRTKQQMLEMTEQDCARQYLAAVRELARLDFEVDEQVSTSERNDALAAVLEAADALHVHGYPEALDYRLFDDQRTVLHRLMSLMMGYPVAYRYSKVWQVINSMLMDTGIESKSWHGLYHLAIKARGPALGLTKRQDELVDEWRSRVRTSVMQREDTYRRDPQYDRLFTLLFPELVPGLDNVSLRRAPAARTSLTVGNEPDLVGVHLSREPGIMLWKWTLPPHGRGYELGLAASRARIDGWTVDDSSILYHLVREKFSTPFVSTMAHLVAEKVGAEPAAVLRFLSRHGFISLSPKSGGL</sequence>
<protein>
    <recommendedName>
        <fullName evidence="3">Competence protein CoiA-like protein</fullName>
    </recommendedName>
</protein>
<keyword evidence="2" id="KW-1185">Reference proteome</keyword>
<comment type="caution">
    <text evidence="1">The sequence shown here is derived from an EMBL/GenBank/DDBJ whole genome shotgun (WGS) entry which is preliminary data.</text>
</comment>
<evidence type="ECO:0008006" key="3">
    <source>
        <dbReference type="Google" id="ProtNLM"/>
    </source>
</evidence>
<dbReference type="RefSeq" id="WP_379717810.1">
    <property type="nucleotide sequence ID" value="NZ_JBHSMS010000015.1"/>
</dbReference>